<organism evidence="2 3">
    <name type="scientific">Nitrosomonas supralitoralis</name>
    <dbReference type="NCBI Taxonomy" id="2116706"/>
    <lineage>
        <taxon>Bacteria</taxon>
        <taxon>Pseudomonadati</taxon>
        <taxon>Pseudomonadota</taxon>
        <taxon>Betaproteobacteria</taxon>
        <taxon>Nitrosomonadales</taxon>
        <taxon>Nitrosomonadaceae</taxon>
        <taxon>Nitrosomonas</taxon>
    </lineage>
</organism>
<feature type="transmembrane region" description="Helical" evidence="1">
    <location>
        <begin position="20"/>
        <end position="43"/>
    </location>
</feature>
<keyword evidence="1" id="KW-1133">Transmembrane helix</keyword>
<evidence type="ECO:0000313" key="3">
    <source>
        <dbReference type="Proteomes" id="UP000241912"/>
    </source>
</evidence>
<comment type="caution">
    <text evidence="2">The sequence shown here is derived from an EMBL/GenBank/DDBJ whole genome shotgun (WGS) entry which is preliminary data.</text>
</comment>
<keyword evidence="1" id="KW-0812">Transmembrane</keyword>
<evidence type="ECO:0000256" key="1">
    <source>
        <dbReference type="SAM" id="Phobius"/>
    </source>
</evidence>
<gene>
    <name evidence="2" type="ORF">C7H79_14135</name>
</gene>
<keyword evidence="3" id="KW-1185">Reference proteome</keyword>
<sequence length="103" mass="11369">MGKVFGVPYENIAAQFSISTGFFLVGFDCGMATWGIYGVVVIMKVLAEGNMFQPDYTAPVHCGGTQFFGNSFCEIQCRYSDQGRRHLNLHSVYLVGVSRINSL</sequence>
<keyword evidence="1" id="KW-0472">Membrane</keyword>
<dbReference type="RefSeq" id="WP_106707895.1">
    <property type="nucleotide sequence ID" value="NZ_PXXU01000057.1"/>
</dbReference>
<reference evidence="2 3" key="1">
    <citation type="submission" date="2018-03" db="EMBL/GenBank/DDBJ databases">
        <title>Draft genome of Nitrosomonas supralitoralis APG5.</title>
        <authorList>
            <person name="Urakawa H."/>
            <person name="Lopez J.V."/>
        </authorList>
    </citation>
    <scope>NUCLEOTIDE SEQUENCE [LARGE SCALE GENOMIC DNA]</scope>
    <source>
        <strain evidence="2 3">APG5</strain>
    </source>
</reference>
<evidence type="ECO:0000313" key="2">
    <source>
        <dbReference type="EMBL" id="PSJ16291.1"/>
    </source>
</evidence>
<name>A0A2P7NS34_9PROT</name>
<protein>
    <submittedName>
        <fullName evidence="2">Uncharacterized protein</fullName>
    </submittedName>
</protein>
<dbReference type="AlphaFoldDB" id="A0A2P7NS34"/>
<dbReference type="EMBL" id="PXXU01000057">
    <property type="protein sequence ID" value="PSJ16291.1"/>
    <property type="molecule type" value="Genomic_DNA"/>
</dbReference>
<proteinExistence type="predicted"/>
<accession>A0A2P7NS34</accession>
<dbReference type="Proteomes" id="UP000241912">
    <property type="component" value="Unassembled WGS sequence"/>
</dbReference>